<accession>A0A0E9VAJ0</accession>
<sequence length="44" mass="5110">MWSLKRQLVYLDRVVRFKRWQLTAGDPRPVSDSTWGGDLAVSAF</sequence>
<evidence type="ECO:0000313" key="1">
    <source>
        <dbReference type="EMBL" id="JAH75041.1"/>
    </source>
</evidence>
<name>A0A0E9VAJ0_ANGAN</name>
<dbReference type="AlphaFoldDB" id="A0A0E9VAJ0"/>
<organism evidence="1">
    <name type="scientific">Anguilla anguilla</name>
    <name type="common">European freshwater eel</name>
    <name type="synonym">Muraena anguilla</name>
    <dbReference type="NCBI Taxonomy" id="7936"/>
    <lineage>
        <taxon>Eukaryota</taxon>
        <taxon>Metazoa</taxon>
        <taxon>Chordata</taxon>
        <taxon>Craniata</taxon>
        <taxon>Vertebrata</taxon>
        <taxon>Euteleostomi</taxon>
        <taxon>Actinopterygii</taxon>
        <taxon>Neopterygii</taxon>
        <taxon>Teleostei</taxon>
        <taxon>Anguilliformes</taxon>
        <taxon>Anguillidae</taxon>
        <taxon>Anguilla</taxon>
    </lineage>
</organism>
<dbReference type="EMBL" id="GBXM01033536">
    <property type="protein sequence ID" value="JAH75041.1"/>
    <property type="molecule type" value="Transcribed_RNA"/>
</dbReference>
<reference evidence="1" key="1">
    <citation type="submission" date="2014-11" db="EMBL/GenBank/DDBJ databases">
        <authorList>
            <person name="Amaro Gonzalez C."/>
        </authorList>
    </citation>
    <scope>NUCLEOTIDE SEQUENCE</scope>
</reference>
<reference evidence="1" key="2">
    <citation type="journal article" date="2015" name="Fish Shellfish Immunol.">
        <title>Early steps in the European eel (Anguilla anguilla)-Vibrio vulnificus interaction in the gills: Role of the RtxA13 toxin.</title>
        <authorList>
            <person name="Callol A."/>
            <person name="Pajuelo D."/>
            <person name="Ebbesson L."/>
            <person name="Teles M."/>
            <person name="MacKenzie S."/>
            <person name="Amaro C."/>
        </authorList>
    </citation>
    <scope>NUCLEOTIDE SEQUENCE</scope>
</reference>
<protein>
    <submittedName>
        <fullName evidence="1">Uncharacterized protein</fullName>
    </submittedName>
</protein>
<proteinExistence type="predicted"/>